<feature type="region of interest" description="Disordered" evidence="4">
    <location>
        <begin position="14"/>
        <end position="34"/>
    </location>
</feature>
<dbReference type="PROSITE" id="PS50088">
    <property type="entry name" value="ANK_REPEAT"/>
    <property type="match status" value="4"/>
</dbReference>
<protein>
    <submittedName>
        <fullName evidence="5">Tnks2 protein</fullName>
    </submittedName>
</protein>
<dbReference type="Gene3D" id="1.25.40.20">
    <property type="entry name" value="Ankyrin repeat-containing domain"/>
    <property type="match status" value="2"/>
</dbReference>
<feature type="repeat" description="ANK" evidence="3">
    <location>
        <begin position="266"/>
        <end position="298"/>
    </location>
</feature>
<evidence type="ECO:0000256" key="1">
    <source>
        <dbReference type="ARBA" id="ARBA00022737"/>
    </source>
</evidence>
<dbReference type="InterPro" id="IPR036770">
    <property type="entry name" value="Ankyrin_rpt-contain_sf"/>
</dbReference>
<organism evidence="5 6">
    <name type="scientific">Symbiodinium pilosum</name>
    <name type="common">Dinoflagellate</name>
    <dbReference type="NCBI Taxonomy" id="2952"/>
    <lineage>
        <taxon>Eukaryota</taxon>
        <taxon>Sar</taxon>
        <taxon>Alveolata</taxon>
        <taxon>Dinophyceae</taxon>
        <taxon>Suessiales</taxon>
        <taxon>Symbiodiniaceae</taxon>
        <taxon>Symbiodinium</taxon>
    </lineage>
</organism>
<dbReference type="PRINTS" id="PR01415">
    <property type="entry name" value="ANKYRIN"/>
</dbReference>
<dbReference type="SMART" id="SM00248">
    <property type="entry name" value="ANK"/>
    <property type="match status" value="4"/>
</dbReference>
<dbReference type="PANTHER" id="PTHR24171:SF8">
    <property type="entry name" value="BRCA1-ASSOCIATED RING DOMAIN PROTEIN 1"/>
    <property type="match status" value="1"/>
</dbReference>
<evidence type="ECO:0000256" key="2">
    <source>
        <dbReference type="ARBA" id="ARBA00023043"/>
    </source>
</evidence>
<keyword evidence="6" id="KW-1185">Reference proteome</keyword>
<comment type="caution">
    <text evidence="5">The sequence shown here is derived from an EMBL/GenBank/DDBJ whole genome shotgun (WGS) entry which is preliminary data.</text>
</comment>
<evidence type="ECO:0000256" key="3">
    <source>
        <dbReference type="PROSITE-ProRule" id="PRU00023"/>
    </source>
</evidence>
<evidence type="ECO:0000256" key="4">
    <source>
        <dbReference type="SAM" id="MobiDB-lite"/>
    </source>
</evidence>
<dbReference type="AlphaFoldDB" id="A0A812VPV7"/>
<feature type="repeat" description="ANK" evidence="3">
    <location>
        <begin position="232"/>
        <end position="265"/>
    </location>
</feature>
<evidence type="ECO:0000313" key="5">
    <source>
        <dbReference type="EMBL" id="CAE7651156.1"/>
    </source>
</evidence>
<dbReference type="InterPro" id="IPR002110">
    <property type="entry name" value="Ankyrin_rpt"/>
</dbReference>
<dbReference type="SUPFAM" id="SSF48403">
    <property type="entry name" value="Ankyrin repeat"/>
    <property type="match status" value="1"/>
</dbReference>
<dbReference type="GO" id="GO:0085020">
    <property type="term" value="P:protein K6-linked ubiquitination"/>
    <property type="evidence" value="ECO:0007669"/>
    <property type="project" value="TreeGrafter"/>
</dbReference>
<sequence length="428" mass="46636">MVVLKVNVSENEVKENAGRWAGREQPKKEKSKEQIKMDEELLECAFDGVLEEVQALLDKSADPMSKDGRGNTALSEAAVQGHLEVVKYLLDWKAPIGSDPNAAGNDGRTALHRACFQGHQAVAQLLLEHGSDPRTKDRHGELPYDMASNDETRAALEAWDNTKTDALKEERAKAVDLEDEKNVRNEEERLQLARRKKTAKLCELTEHGEKDALELELLDIERKEIPAYRDDRGNSILHLAAAHGRLEIVTMLFESFGCGANPRDSKGWTPIAVAAFHGHKKVCQVLMAKKADPQMENAYRKDAFAVAKDDEIRDTLKCADAPSEVPTSSATAGGGAARCGANPRKVTTGAEKREAEDAPSAEAEVEVTEKAKASGLFDGAELHRAVALHSFAGGESERKGAARRISIIGLKFGSCPTSSHYRNACGHG</sequence>
<accession>A0A812VPV7</accession>
<dbReference type="EMBL" id="CAJNIZ010043146">
    <property type="protein sequence ID" value="CAE7651156.1"/>
    <property type="molecule type" value="Genomic_DNA"/>
</dbReference>
<reference evidence="5" key="1">
    <citation type="submission" date="2021-02" db="EMBL/GenBank/DDBJ databases">
        <authorList>
            <person name="Dougan E. K."/>
            <person name="Rhodes N."/>
            <person name="Thang M."/>
            <person name="Chan C."/>
        </authorList>
    </citation>
    <scope>NUCLEOTIDE SEQUENCE</scope>
</reference>
<feature type="repeat" description="ANK" evidence="3">
    <location>
        <begin position="106"/>
        <end position="138"/>
    </location>
</feature>
<dbReference type="Pfam" id="PF12796">
    <property type="entry name" value="Ank_2"/>
    <property type="match status" value="2"/>
</dbReference>
<proteinExistence type="predicted"/>
<evidence type="ECO:0000313" key="6">
    <source>
        <dbReference type="Proteomes" id="UP000649617"/>
    </source>
</evidence>
<feature type="region of interest" description="Disordered" evidence="4">
    <location>
        <begin position="318"/>
        <end position="364"/>
    </location>
</feature>
<dbReference type="PROSITE" id="PS50297">
    <property type="entry name" value="ANK_REP_REGION"/>
    <property type="match status" value="3"/>
</dbReference>
<keyword evidence="2 3" id="KW-0040">ANK repeat</keyword>
<name>A0A812VPV7_SYMPI</name>
<dbReference type="OrthoDB" id="426293at2759"/>
<feature type="repeat" description="ANK" evidence="3">
    <location>
        <begin position="69"/>
        <end position="101"/>
    </location>
</feature>
<dbReference type="PANTHER" id="PTHR24171">
    <property type="entry name" value="ANKYRIN REPEAT DOMAIN-CONTAINING PROTEIN 39-RELATED"/>
    <property type="match status" value="1"/>
</dbReference>
<gene>
    <name evidence="5" type="primary">Tnks2</name>
    <name evidence="5" type="ORF">SPIL2461_LOCUS17388</name>
</gene>
<dbReference type="GO" id="GO:0004842">
    <property type="term" value="F:ubiquitin-protein transferase activity"/>
    <property type="evidence" value="ECO:0007669"/>
    <property type="project" value="TreeGrafter"/>
</dbReference>
<keyword evidence="1" id="KW-0677">Repeat</keyword>
<dbReference type="Proteomes" id="UP000649617">
    <property type="component" value="Unassembled WGS sequence"/>
</dbReference>